<dbReference type="EMBL" id="WNDS01000001">
    <property type="protein sequence ID" value="KAF1016902.1"/>
    <property type="molecule type" value="Genomic_DNA"/>
</dbReference>
<evidence type="ECO:0000313" key="3">
    <source>
        <dbReference type="Proteomes" id="UP000487117"/>
    </source>
</evidence>
<reference evidence="3" key="1">
    <citation type="journal article" date="2020" name="MBio">
        <title>Horizontal gene transfer to a defensive symbiont with a reduced genome amongst a multipartite beetle microbiome.</title>
        <authorList>
            <person name="Waterworth S.C."/>
            <person name="Florez L.V."/>
            <person name="Rees E.R."/>
            <person name="Hertweck C."/>
            <person name="Kaltenpoth M."/>
            <person name="Kwan J.C."/>
        </authorList>
    </citation>
    <scope>NUCLEOTIDE SEQUENCE [LARGE SCALE GENOMIC DNA]</scope>
</reference>
<gene>
    <name evidence="2" type="ORF">GAK31_00161</name>
</gene>
<dbReference type="AlphaFoldDB" id="A0A7V8JMN4"/>
<accession>A0A7V8JMN4</accession>
<comment type="caution">
    <text evidence="2">The sequence shown here is derived from an EMBL/GenBank/DDBJ whole genome shotgun (WGS) entry which is preliminary data.</text>
</comment>
<protein>
    <submittedName>
        <fullName evidence="2">Uncharacterized protein</fullName>
    </submittedName>
</protein>
<evidence type="ECO:0000313" key="2">
    <source>
        <dbReference type="EMBL" id="KAF1016902.1"/>
    </source>
</evidence>
<organism evidence="2 3">
    <name type="scientific">Stenotrophomonas maltophilia</name>
    <name type="common">Pseudomonas maltophilia</name>
    <name type="synonym">Xanthomonas maltophilia</name>
    <dbReference type="NCBI Taxonomy" id="40324"/>
    <lineage>
        <taxon>Bacteria</taxon>
        <taxon>Pseudomonadati</taxon>
        <taxon>Pseudomonadota</taxon>
        <taxon>Gammaproteobacteria</taxon>
        <taxon>Lysobacterales</taxon>
        <taxon>Lysobacteraceae</taxon>
        <taxon>Stenotrophomonas</taxon>
        <taxon>Stenotrophomonas maltophilia group</taxon>
    </lineage>
</organism>
<proteinExistence type="predicted"/>
<sequence>MPSGAPVQFQMPAQQQDAARQKLQQSIDNLGSAAQAIALQQRL</sequence>
<feature type="region of interest" description="Disordered" evidence="1">
    <location>
        <begin position="1"/>
        <end position="24"/>
    </location>
</feature>
<dbReference type="Proteomes" id="UP000487117">
    <property type="component" value="Unassembled WGS sequence"/>
</dbReference>
<evidence type="ECO:0000256" key="1">
    <source>
        <dbReference type="SAM" id="MobiDB-lite"/>
    </source>
</evidence>
<name>A0A7V8JMN4_STEMA</name>
<feature type="compositionally biased region" description="Low complexity" evidence="1">
    <location>
        <begin position="13"/>
        <end position="24"/>
    </location>
</feature>